<sequence length="193" mass="20961">MTAKNAYAMYCSEHGSYSEAHIVEIIKEFGGVVKTDTLSDEALFDLKAGKVKGDLDQYDISLIKDNNIVRQLMSMASKVLGSREGGSYSVARIIEIIKKLGGEVKTETLSDERVLVEKLVPPAVLTELAPDLYISSHSGAKVLVNSAVVLLTAALKNNLFTGVYDTSPFAALHTLNKSGRIGIYTPAQRKARR</sequence>
<dbReference type="AlphaFoldDB" id="A0A9W6ZR97"/>
<organism evidence="1 2">
    <name type="scientific">Triparma retinervis</name>
    <dbReference type="NCBI Taxonomy" id="2557542"/>
    <lineage>
        <taxon>Eukaryota</taxon>
        <taxon>Sar</taxon>
        <taxon>Stramenopiles</taxon>
        <taxon>Ochrophyta</taxon>
        <taxon>Bolidophyceae</taxon>
        <taxon>Parmales</taxon>
        <taxon>Triparmaceae</taxon>
        <taxon>Triparma</taxon>
    </lineage>
</organism>
<reference evidence="1" key="1">
    <citation type="submission" date="2022-07" db="EMBL/GenBank/DDBJ databases">
        <title>Genome analysis of Parmales, a sister group of diatoms, reveals the evolutionary specialization of diatoms from phago-mixotrophs to photoautotrophs.</title>
        <authorList>
            <person name="Ban H."/>
            <person name="Sato S."/>
            <person name="Yoshikawa S."/>
            <person name="Kazumasa Y."/>
            <person name="Nakamura Y."/>
            <person name="Ichinomiya M."/>
            <person name="Saitoh K."/>
            <person name="Sato N."/>
            <person name="Blanc-Mathieu R."/>
            <person name="Endo H."/>
            <person name="Kuwata A."/>
            <person name="Ogata H."/>
        </authorList>
    </citation>
    <scope>NUCLEOTIDE SEQUENCE</scope>
</reference>
<accession>A0A9W6ZR97</accession>
<evidence type="ECO:0000313" key="2">
    <source>
        <dbReference type="Proteomes" id="UP001165082"/>
    </source>
</evidence>
<keyword evidence="2" id="KW-1185">Reference proteome</keyword>
<dbReference type="Proteomes" id="UP001165082">
    <property type="component" value="Unassembled WGS sequence"/>
</dbReference>
<evidence type="ECO:0000313" key="1">
    <source>
        <dbReference type="EMBL" id="GMH55134.1"/>
    </source>
</evidence>
<comment type="caution">
    <text evidence="1">The sequence shown here is derived from an EMBL/GenBank/DDBJ whole genome shotgun (WGS) entry which is preliminary data.</text>
</comment>
<name>A0A9W6ZR97_9STRA</name>
<dbReference type="OrthoDB" id="153872at2759"/>
<proteinExistence type="predicted"/>
<gene>
    <name evidence="1" type="ORF">TrRE_jg3351</name>
</gene>
<dbReference type="EMBL" id="BRXZ01003457">
    <property type="protein sequence ID" value="GMH55134.1"/>
    <property type="molecule type" value="Genomic_DNA"/>
</dbReference>
<protein>
    <submittedName>
        <fullName evidence="1">Uncharacterized protein</fullName>
    </submittedName>
</protein>